<dbReference type="Gene3D" id="1.10.1740.10">
    <property type="match status" value="1"/>
</dbReference>
<evidence type="ECO:0000256" key="1">
    <source>
        <dbReference type="ARBA" id="ARBA00010641"/>
    </source>
</evidence>
<dbReference type="InterPro" id="IPR036388">
    <property type="entry name" value="WH-like_DNA-bd_sf"/>
</dbReference>
<reference evidence="7 8" key="1">
    <citation type="submission" date="2019-08" db="EMBL/GenBank/DDBJ databases">
        <title>Bacillus genomes from the desert of Cuatro Cienegas, Coahuila.</title>
        <authorList>
            <person name="Olmedo-Alvarez G."/>
        </authorList>
    </citation>
    <scope>NUCLEOTIDE SEQUENCE [LARGE SCALE GENOMIC DNA]</scope>
    <source>
        <strain evidence="7 8">CH40_1T</strain>
    </source>
</reference>
<comment type="caution">
    <text evidence="7">The sequence shown here is derived from an EMBL/GenBank/DDBJ whole genome shotgun (WGS) entry which is preliminary data.</text>
</comment>
<dbReference type="InterPro" id="IPR013324">
    <property type="entry name" value="RNA_pol_sigma_r3/r4-like"/>
</dbReference>
<feature type="domain" description="RNA polymerase sigma-70 region 2" evidence="5">
    <location>
        <begin position="21"/>
        <end position="88"/>
    </location>
</feature>
<evidence type="ECO:0000259" key="5">
    <source>
        <dbReference type="Pfam" id="PF04542"/>
    </source>
</evidence>
<gene>
    <name evidence="7" type="primary">sigY</name>
    <name evidence="7" type="ORF">FZC79_12650</name>
</gene>
<accession>A0A5D4KDT7</accession>
<evidence type="ECO:0000256" key="3">
    <source>
        <dbReference type="ARBA" id="ARBA00023082"/>
    </source>
</evidence>
<dbReference type="Gene3D" id="1.10.10.10">
    <property type="entry name" value="Winged helix-like DNA-binding domain superfamily/Winged helix DNA-binding domain"/>
    <property type="match status" value="1"/>
</dbReference>
<dbReference type="GO" id="GO:0006352">
    <property type="term" value="P:DNA-templated transcription initiation"/>
    <property type="evidence" value="ECO:0007669"/>
    <property type="project" value="InterPro"/>
</dbReference>
<sequence>MEEKELIKKAKKGDHKAFAVLFKDNYPFLVKYLVKVTMNRDLAEELAQDTMAKCVEKIHLYNGKSKFSSWLMTIATNRYIDLQRKRKKERDWQQEEINMRKMKWEIASRNEEWTDLMEALSKLSEDVRLPIVLKHYYGFSYEEISEMVKLPEGTVKSRIHHGIKTLRKELRVDETRKTGTAK</sequence>
<dbReference type="GO" id="GO:0016987">
    <property type="term" value="F:sigma factor activity"/>
    <property type="evidence" value="ECO:0007669"/>
    <property type="project" value="UniProtKB-KW"/>
</dbReference>
<feature type="domain" description="RNA polymerase sigma factor 70 region 4 type 2" evidence="6">
    <location>
        <begin position="115"/>
        <end position="166"/>
    </location>
</feature>
<dbReference type="AlphaFoldDB" id="A0A5D4KDT7"/>
<dbReference type="GO" id="GO:0003677">
    <property type="term" value="F:DNA binding"/>
    <property type="evidence" value="ECO:0007669"/>
    <property type="project" value="InterPro"/>
</dbReference>
<dbReference type="Proteomes" id="UP000323317">
    <property type="component" value="Unassembled WGS sequence"/>
</dbReference>
<evidence type="ECO:0000256" key="4">
    <source>
        <dbReference type="ARBA" id="ARBA00023163"/>
    </source>
</evidence>
<dbReference type="PANTHER" id="PTHR43133:SF60">
    <property type="entry name" value="RNA POLYMERASE SIGMA FACTOR SIGV"/>
    <property type="match status" value="1"/>
</dbReference>
<evidence type="ECO:0000313" key="7">
    <source>
        <dbReference type="EMBL" id="TYR74950.1"/>
    </source>
</evidence>
<dbReference type="NCBIfam" id="TIGR02937">
    <property type="entry name" value="sigma70-ECF"/>
    <property type="match status" value="1"/>
</dbReference>
<dbReference type="Pfam" id="PF08281">
    <property type="entry name" value="Sigma70_r4_2"/>
    <property type="match status" value="1"/>
</dbReference>
<evidence type="ECO:0000259" key="6">
    <source>
        <dbReference type="Pfam" id="PF08281"/>
    </source>
</evidence>
<comment type="similarity">
    <text evidence="1">Belongs to the sigma-70 factor family. ECF subfamily.</text>
</comment>
<proteinExistence type="inferred from homology"/>
<keyword evidence="4" id="KW-0804">Transcription</keyword>
<dbReference type="Pfam" id="PF04542">
    <property type="entry name" value="Sigma70_r2"/>
    <property type="match status" value="1"/>
</dbReference>
<dbReference type="InterPro" id="IPR039425">
    <property type="entry name" value="RNA_pol_sigma-70-like"/>
</dbReference>
<dbReference type="NCBIfam" id="NF007216">
    <property type="entry name" value="PRK09638.1"/>
    <property type="match status" value="1"/>
</dbReference>
<dbReference type="SUPFAM" id="SSF88946">
    <property type="entry name" value="Sigma2 domain of RNA polymerase sigma factors"/>
    <property type="match status" value="1"/>
</dbReference>
<dbReference type="InterPro" id="IPR007627">
    <property type="entry name" value="RNA_pol_sigma70_r2"/>
</dbReference>
<protein>
    <submittedName>
        <fullName evidence="7">RNA polymerase sigma factor SigY</fullName>
    </submittedName>
</protein>
<evidence type="ECO:0000313" key="8">
    <source>
        <dbReference type="Proteomes" id="UP000323317"/>
    </source>
</evidence>
<dbReference type="InterPro" id="IPR013325">
    <property type="entry name" value="RNA_pol_sigma_r2"/>
</dbReference>
<dbReference type="PANTHER" id="PTHR43133">
    <property type="entry name" value="RNA POLYMERASE ECF-TYPE SIGMA FACTO"/>
    <property type="match status" value="1"/>
</dbReference>
<keyword evidence="3" id="KW-0731">Sigma factor</keyword>
<dbReference type="InterPro" id="IPR013249">
    <property type="entry name" value="RNA_pol_sigma70_r4_t2"/>
</dbReference>
<evidence type="ECO:0000256" key="2">
    <source>
        <dbReference type="ARBA" id="ARBA00023015"/>
    </source>
</evidence>
<name>A0A5D4KDT7_9BACI</name>
<dbReference type="CDD" id="cd06171">
    <property type="entry name" value="Sigma70_r4"/>
    <property type="match status" value="1"/>
</dbReference>
<dbReference type="RefSeq" id="WP_148947165.1">
    <property type="nucleotide sequence ID" value="NZ_JBNIKK010000002.1"/>
</dbReference>
<dbReference type="SUPFAM" id="SSF88659">
    <property type="entry name" value="Sigma3 and sigma4 domains of RNA polymerase sigma factors"/>
    <property type="match status" value="1"/>
</dbReference>
<dbReference type="EMBL" id="VTEH01000009">
    <property type="protein sequence ID" value="TYR74950.1"/>
    <property type="molecule type" value="Genomic_DNA"/>
</dbReference>
<keyword evidence="2" id="KW-0805">Transcription regulation</keyword>
<organism evidence="7 8">
    <name type="scientific">Rossellomorea vietnamensis</name>
    <dbReference type="NCBI Taxonomy" id="218284"/>
    <lineage>
        <taxon>Bacteria</taxon>
        <taxon>Bacillati</taxon>
        <taxon>Bacillota</taxon>
        <taxon>Bacilli</taxon>
        <taxon>Bacillales</taxon>
        <taxon>Bacillaceae</taxon>
        <taxon>Rossellomorea</taxon>
    </lineage>
</organism>
<dbReference type="InterPro" id="IPR014284">
    <property type="entry name" value="RNA_pol_sigma-70_dom"/>
</dbReference>